<dbReference type="AlphaFoldDB" id="A0A7I7MH37"/>
<evidence type="ECO:0000256" key="2">
    <source>
        <dbReference type="ARBA" id="ARBA00023125"/>
    </source>
</evidence>
<dbReference type="SUPFAM" id="SSF48498">
    <property type="entry name" value="Tetracyclin repressor-like, C-terminal domain"/>
    <property type="match status" value="1"/>
</dbReference>
<feature type="domain" description="HTH tetR-type" evidence="5">
    <location>
        <begin position="4"/>
        <end position="64"/>
    </location>
</feature>
<dbReference type="Proteomes" id="UP000466514">
    <property type="component" value="Chromosome"/>
</dbReference>
<dbReference type="Gene3D" id="1.10.357.10">
    <property type="entry name" value="Tetracycline Repressor, domain 2"/>
    <property type="match status" value="1"/>
</dbReference>
<dbReference type="InterPro" id="IPR036271">
    <property type="entry name" value="Tet_transcr_reg_TetR-rel_C_sf"/>
</dbReference>
<accession>A0A7I7MH37</accession>
<keyword evidence="1" id="KW-0805">Transcription regulation</keyword>
<evidence type="ECO:0000313" key="6">
    <source>
        <dbReference type="EMBL" id="BBX70843.1"/>
    </source>
</evidence>
<evidence type="ECO:0000256" key="4">
    <source>
        <dbReference type="PROSITE-ProRule" id="PRU00335"/>
    </source>
</evidence>
<dbReference type="InterPro" id="IPR009057">
    <property type="entry name" value="Homeodomain-like_sf"/>
</dbReference>
<keyword evidence="3" id="KW-0804">Transcription</keyword>
<dbReference type="RefSeq" id="WP_163724401.1">
    <property type="nucleotide sequence ID" value="NZ_AP022574.1"/>
</dbReference>
<reference evidence="6 7" key="1">
    <citation type="journal article" date="2019" name="Emerg. Microbes Infect.">
        <title>Comprehensive subspecies identification of 175 nontuberculous mycobacteria species based on 7547 genomic profiles.</title>
        <authorList>
            <person name="Matsumoto Y."/>
            <person name="Kinjo T."/>
            <person name="Motooka D."/>
            <person name="Nabeya D."/>
            <person name="Jung N."/>
            <person name="Uechi K."/>
            <person name="Horii T."/>
            <person name="Iida T."/>
            <person name="Fujita J."/>
            <person name="Nakamura S."/>
        </authorList>
    </citation>
    <scope>NUCLEOTIDE SEQUENCE [LARGE SCALE GENOMIC DNA]</scope>
    <source>
        <strain evidence="6 7">JCM 13323</strain>
    </source>
</reference>
<sequence length="192" mass="19939">MPKPSLRDALLDAGFDLLHAGGYAATGVAAIAAAAEAPKGSFYNHFPSKEALAIEALNRYAASRRLDMLAEPGVAPLQRIRNHIDHLHADLAAYGYRRGCMFGNFAAESPSAAPEVTAAASAALARWCALLAGAIRDGQQAGEIVSGLDAGAAAQLIVDAWEGAALRAKADGDGTPIDNVTAMIFDRILSVR</sequence>
<evidence type="ECO:0000313" key="7">
    <source>
        <dbReference type="Proteomes" id="UP000466514"/>
    </source>
</evidence>
<evidence type="ECO:0000256" key="1">
    <source>
        <dbReference type="ARBA" id="ARBA00023015"/>
    </source>
</evidence>
<dbReference type="Pfam" id="PF16925">
    <property type="entry name" value="TetR_C_13"/>
    <property type="match status" value="1"/>
</dbReference>
<gene>
    <name evidence="6" type="ORF">MPSYJ_43040</name>
</gene>
<dbReference type="InterPro" id="IPR011075">
    <property type="entry name" value="TetR_C"/>
</dbReference>
<keyword evidence="7" id="KW-1185">Reference proteome</keyword>
<dbReference type="EMBL" id="AP022574">
    <property type="protein sequence ID" value="BBX70843.1"/>
    <property type="molecule type" value="Genomic_DNA"/>
</dbReference>
<dbReference type="Pfam" id="PF00440">
    <property type="entry name" value="TetR_N"/>
    <property type="match status" value="1"/>
</dbReference>
<dbReference type="PRINTS" id="PR00455">
    <property type="entry name" value="HTHTETR"/>
</dbReference>
<protein>
    <submittedName>
        <fullName evidence="6">Transcriptional regulator</fullName>
    </submittedName>
</protein>
<dbReference type="GO" id="GO:0003677">
    <property type="term" value="F:DNA binding"/>
    <property type="evidence" value="ECO:0007669"/>
    <property type="project" value="UniProtKB-UniRule"/>
</dbReference>
<dbReference type="SUPFAM" id="SSF46689">
    <property type="entry name" value="Homeodomain-like"/>
    <property type="match status" value="1"/>
</dbReference>
<dbReference type="InterPro" id="IPR001647">
    <property type="entry name" value="HTH_TetR"/>
</dbReference>
<dbReference type="PANTHER" id="PTHR47506:SF6">
    <property type="entry name" value="HTH-TYPE TRANSCRIPTIONAL REPRESSOR NEMR"/>
    <property type="match status" value="1"/>
</dbReference>
<evidence type="ECO:0000259" key="5">
    <source>
        <dbReference type="PROSITE" id="PS50977"/>
    </source>
</evidence>
<name>A0A7I7MH37_9MYCO</name>
<evidence type="ECO:0000256" key="3">
    <source>
        <dbReference type="ARBA" id="ARBA00023163"/>
    </source>
</evidence>
<organism evidence="6 7">
    <name type="scientific">Mycolicibacterium psychrotolerans</name>
    <dbReference type="NCBI Taxonomy" id="216929"/>
    <lineage>
        <taxon>Bacteria</taxon>
        <taxon>Bacillati</taxon>
        <taxon>Actinomycetota</taxon>
        <taxon>Actinomycetes</taxon>
        <taxon>Mycobacteriales</taxon>
        <taxon>Mycobacteriaceae</taxon>
        <taxon>Mycolicibacterium</taxon>
    </lineage>
</organism>
<keyword evidence="2 4" id="KW-0238">DNA-binding</keyword>
<dbReference type="KEGG" id="mpsc:MPSYJ_43040"/>
<proteinExistence type="predicted"/>
<dbReference type="PANTHER" id="PTHR47506">
    <property type="entry name" value="TRANSCRIPTIONAL REGULATORY PROTEIN"/>
    <property type="match status" value="1"/>
</dbReference>
<feature type="DNA-binding region" description="H-T-H motif" evidence="4">
    <location>
        <begin position="27"/>
        <end position="46"/>
    </location>
</feature>
<dbReference type="PROSITE" id="PS50977">
    <property type="entry name" value="HTH_TETR_2"/>
    <property type="match status" value="1"/>
</dbReference>